<dbReference type="AlphaFoldDB" id="A0A7W6UTH2"/>
<organism evidence="1 2">
    <name type="scientific">Rhizobium esperanzae</name>
    <dbReference type="NCBI Taxonomy" id="1967781"/>
    <lineage>
        <taxon>Bacteria</taxon>
        <taxon>Pseudomonadati</taxon>
        <taxon>Pseudomonadota</taxon>
        <taxon>Alphaproteobacteria</taxon>
        <taxon>Hyphomicrobiales</taxon>
        <taxon>Rhizobiaceae</taxon>
        <taxon>Rhizobium/Agrobacterium group</taxon>
        <taxon>Rhizobium</taxon>
    </lineage>
</organism>
<comment type="caution">
    <text evidence="1">The sequence shown here is derived from an EMBL/GenBank/DDBJ whole genome shotgun (WGS) entry which is preliminary data.</text>
</comment>
<sequence length="124" mass="14304">MHKPPQQFLRWLIGRKIADNIENLRLGPFWRDEKCEAHGLQTGVREKARRFQLLLDAYGIAPEIGIMQAGIERVRQMQQHMRNLAAAGSAWEMELASRGVLDEGMLEVAWMEDHAMDLIQRPRG</sequence>
<dbReference type="Proteomes" id="UP000533724">
    <property type="component" value="Unassembled WGS sequence"/>
</dbReference>
<gene>
    <name evidence="1" type="ORF">GGE15_007387</name>
</gene>
<name>A0A7W6UTH2_9HYPH</name>
<proteinExistence type="predicted"/>
<evidence type="ECO:0000313" key="1">
    <source>
        <dbReference type="EMBL" id="MBB4444074.1"/>
    </source>
</evidence>
<accession>A0A7W6UTH2</accession>
<dbReference type="EMBL" id="JACIHI010000035">
    <property type="protein sequence ID" value="MBB4444074.1"/>
    <property type="molecule type" value="Genomic_DNA"/>
</dbReference>
<protein>
    <submittedName>
        <fullName evidence="1">Uncharacterized protein</fullName>
    </submittedName>
</protein>
<evidence type="ECO:0000313" key="2">
    <source>
        <dbReference type="Proteomes" id="UP000533724"/>
    </source>
</evidence>
<reference evidence="1 2" key="1">
    <citation type="submission" date="2020-08" db="EMBL/GenBank/DDBJ databases">
        <title>Genomic Encyclopedia of Type Strains, Phase IV (KMG-V): Genome sequencing to study the core and pangenomes of soil and plant-associated prokaryotes.</title>
        <authorList>
            <person name="Whitman W."/>
        </authorList>
    </citation>
    <scope>NUCLEOTIDE SEQUENCE [LARGE SCALE GENOMIC DNA]</scope>
    <source>
        <strain evidence="1 2">SEMIA 414</strain>
    </source>
</reference>